<comment type="caution">
    <text evidence="5">The sequence shown here is derived from an EMBL/GenBank/DDBJ whole genome shotgun (WGS) entry which is preliminary data.</text>
</comment>
<evidence type="ECO:0000259" key="4">
    <source>
        <dbReference type="PROSITE" id="PS50931"/>
    </source>
</evidence>
<keyword evidence="2" id="KW-0805">Transcription regulation</keyword>
<dbReference type="RefSeq" id="WP_284202450.1">
    <property type="nucleotide sequence ID" value="NZ_BSPQ01000001.1"/>
</dbReference>
<dbReference type="PANTHER" id="PTHR30126:SF91">
    <property type="entry name" value="LYSR FAMILY TRANSCRIPTIONAL REGULATOR"/>
    <property type="match status" value="1"/>
</dbReference>
<dbReference type="InterPro" id="IPR036388">
    <property type="entry name" value="WH-like_DNA-bd_sf"/>
</dbReference>
<evidence type="ECO:0000256" key="2">
    <source>
        <dbReference type="ARBA" id="ARBA00023015"/>
    </source>
</evidence>
<dbReference type="PROSITE" id="PS50931">
    <property type="entry name" value="HTH_LYSR"/>
    <property type="match status" value="1"/>
</dbReference>
<dbReference type="SUPFAM" id="SSF46785">
    <property type="entry name" value="Winged helix' DNA-binding domain"/>
    <property type="match status" value="1"/>
</dbReference>
<reference evidence="6" key="1">
    <citation type="journal article" date="2019" name="Int. J. Syst. Evol. Microbiol.">
        <title>The Global Catalogue of Microorganisms (GCM) 10K type strain sequencing project: providing services to taxonomists for standard genome sequencing and annotation.</title>
        <authorList>
            <consortium name="The Broad Institute Genomics Platform"/>
            <consortium name="The Broad Institute Genome Sequencing Center for Infectious Disease"/>
            <person name="Wu L."/>
            <person name="Ma J."/>
        </authorList>
    </citation>
    <scope>NUCLEOTIDE SEQUENCE [LARGE SCALE GENOMIC DNA]</scope>
    <source>
        <strain evidence="6">NBRC 103166</strain>
    </source>
</reference>
<dbReference type="EMBL" id="BSPQ01000001">
    <property type="protein sequence ID" value="GLS89331.1"/>
    <property type="molecule type" value="Genomic_DNA"/>
</dbReference>
<evidence type="ECO:0000256" key="1">
    <source>
        <dbReference type="ARBA" id="ARBA00009437"/>
    </source>
</evidence>
<evidence type="ECO:0000256" key="3">
    <source>
        <dbReference type="ARBA" id="ARBA00023163"/>
    </source>
</evidence>
<evidence type="ECO:0000313" key="5">
    <source>
        <dbReference type="EMBL" id="GLS89331.1"/>
    </source>
</evidence>
<gene>
    <name evidence="5" type="ORF">GCM10007916_03980</name>
</gene>
<evidence type="ECO:0000313" key="6">
    <source>
        <dbReference type="Proteomes" id="UP001157353"/>
    </source>
</evidence>
<dbReference type="Gene3D" id="1.10.10.10">
    <property type="entry name" value="Winged helix-like DNA-binding domain superfamily/Winged helix DNA-binding domain"/>
    <property type="match status" value="1"/>
</dbReference>
<keyword evidence="6" id="KW-1185">Reference proteome</keyword>
<comment type="similarity">
    <text evidence="1">Belongs to the LysR transcriptional regulatory family.</text>
</comment>
<proteinExistence type="inferred from homology"/>
<dbReference type="InterPro" id="IPR000847">
    <property type="entry name" value="LysR_HTH_N"/>
</dbReference>
<organism evidence="5 6">
    <name type="scientific">Psychromonas marina</name>
    <dbReference type="NCBI Taxonomy" id="88364"/>
    <lineage>
        <taxon>Bacteria</taxon>
        <taxon>Pseudomonadati</taxon>
        <taxon>Pseudomonadota</taxon>
        <taxon>Gammaproteobacteria</taxon>
        <taxon>Alteromonadales</taxon>
        <taxon>Psychromonadaceae</taxon>
        <taxon>Psychromonas</taxon>
    </lineage>
</organism>
<accession>A0ABQ6DW42</accession>
<dbReference type="PANTHER" id="PTHR30126">
    <property type="entry name" value="HTH-TYPE TRANSCRIPTIONAL REGULATOR"/>
    <property type="match status" value="1"/>
</dbReference>
<dbReference type="InterPro" id="IPR036390">
    <property type="entry name" value="WH_DNA-bd_sf"/>
</dbReference>
<sequence>MTHFSFTQLNSFVTVAQVKSFTKAAAVLRKDRKTISEHIEYFEINLGYPVFSKLGRTLVLTSKGELLYRRAQLLSADVRAFERFAMSLDSAITDRISICFDESIPYSWLKSLQSLCGDINVTLDLVKVTREYGETLLKSGACQYGLFLAKGEVINAEFYWKSLPSISMSAFTLRNNIIANTSVNTLRDLAKFKQRIYSQTPSVRYRYPLIVSDDHVIESDLELLLAGLTSEQNCWAFIPNHLSARVPDIFTKVNLDIVQANQEIKLQTVLLWASSQPNGYDAIIKLTDTFSI</sequence>
<keyword evidence="3" id="KW-0804">Transcription</keyword>
<name>A0ABQ6DW42_9GAMM</name>
<dbReference type="Pfam" id="PF00126">
    <property type="entry name" value="HTH_1"/>
    <property type="match status" value="1"/>
</dbReference>
<protein>
    <submittedName>
        <fullName evidence="5">LysR family transcriptional regulator</fullName>
    </submittedName>
</protein>
<dbReference type="Proteomes" id="UP001157353">
    <property type="component" value="Unassembled WGS sequence"/>
</dbReference>
<feature type="domain" description="HTH lysR-type" evidence="4">
    <location>
        <begin position="4"/>
        <end position="61"/>
    </location>
</feature>